<evidence type="ECO:0000313" key="3">
    <source>
        <dbReference type="EMBL" id="CAA6804149.1"/>
    </source>
</evidence>
<name>A0A6S6SGW1_9BACT</name>
<dbReference type="InterPro" id="IPR000525">
    <property type="entry name" value="Initiator_Rep_WH1"/>
</dbReference>
<sequence length="267" mass="31805">MGTESKFENNTLTIRYVEDIAEDRKKIIKIYKENSFIFARVIKNLKNIDLKLFNVLYYYIQKEVRQNEEPPLFDIKLTIEQKVLKEKLGLTSKEWKRDLIGAVKRLHSKNIELKDYRHPISGDVIKWAEINVIGSPKLIKPNKTGRNDIFVFTISDIVVISTWRKIRYTHLNLNSIMNFTSIHSIKFYEYLTAIIQYYKSQNNFKNEIDFSFLELKEIFESNEKYLSNLVSKTFKKKVYEEVNSVIPFEYEVFSKDKILTVKLKDEK</sequence>
<proteinExistence type="inferred from homology"/>
<dbReference type="AlphaFoldDB" id="A0A6S6SGW1"/>
<evidence type="ECO:0000256" key="1">
    <source>
        <dbReference type="ARBA" id="ARBA00038283"/>
    </source>
</evidence>
<reference evidence="3" key="1">
    <citation type="submission" date="2020-01" db="EMBL/GenBank/DDBJ databases">
        <authorList>
            <person name="Meier V. D."/>
            <person name="Meier V D."/>
        </authorList>
    </citation>
    <scope>NUCLEOTIDE SEQUENCE</scope>
    <source>
        <strain evidence="3">HLG_WM_MAG_02</strain>
    </source>
</reference>
<gene>
    <name evidence="3" type="ORF">HELGO_WM29885</name>
</gene>
<dbReference type="EMBL" id="CACVAZ010000015">
    <property type="protein sequence ID" value="CAA6804149.1"/>
    <property type="molecule type" value="Genomic_DNA"/>
</dbReference>
<comment type="similarity">
    <text evidence="1">Belongs to the initiator RepB protein family.</text>
</comment>
<organism evidence="3">
    <name type="scientific">uncultured Sulfurovum sp</name>
    <dbReference type="NCBI Taxonomy" id="269237"/>
    <lineage>
        <taxon>Bacteria</taxon>
        <taxon>Pseudomonadati</taxon>
        <taxon>Campylobacterota</taxon>
        <taxon>Epsilonproteobacteria</taxon>
        <taxon>Campylobacterales</taxon>
        <taxon>Sulfurovaceae</taxon>
        <taxon>Sulfurovum</taxon>
        <taxon>environmental samples</taxon>
    </lineage>
</organism>
<protein>
    <recommendedName>
        <fullName evidence="2">Initiator Rep protein WH1 domain-containing protein</fullName>
    </recommendedName>
</protein>
<feature type="domain" description="Initiator Rep protein WH1" evidence="2">
    <location>
        <begin position="30"/>
        <end position="191"/>
    </location>
</feature>
<accession>A0A6S6SGW1</accession>
<dbReference type="GO" id="GO:0003887">
    <property type="term" value="F:DNA-directed DNA polymerase activity"/>
    <property type="evidence" value="ECO:0007669"/>
    <property type="project" value="InterPro"/>
</dbReference>
<evidence type="ECO:0000259" key="2">
    <source>
        <dbReference type="Pfam" id="PF01051"/>
    </source>
</evidence>
<dbReference type="GO" id="GO:0006270">
    <property type="term" value="P:DNA replication initiation"/>
    <property type="evidence" value="ECO:0007669"/>
    <property type="project" value="InterPro"/>
</dbReference>
<dbReference type="Pfam" id="PF01051">
    <property type="entry name" value="Rep3_N"/>
    <property type="match status" value="1"/>
</dbReference>